<evidence type="ECO:0000256" key="4">
    <source>
        <dbReference type="ARBA" id="ARBA00022619"/>
    </source>
</evidence>
<accession>A0ABD3M7E8</accession>
<comment type="function">
    <text evidence="7">Catalyzes the formation of 6,7-dimethyl-8-ribityllumazine by condensation of 5-amino-6-(D-ribitylamino)uracil with 3,4-dihydroxy-2-butanone 4-phosphate. This is the penultimate step in the biosynthesis of riboflavin.</text>
</comment>
<dbReference type="GO" id="GO:0009231">
    <property type="term" value="P:riboflavin biosynthetic process"/>
    <property type="evidence" value="ECO:0007669"/>
    <property type="project" value="UniProtKB-KW"/>
</dbReference>
<dbReference type="PANTHER" id="PTHR21058:SF0">
    <property type="entry name" value="6,7-DIMETHYL-8-RIBITYLLUMAZINE SYNTHASE"/>
    <property type="match status" value="1"/>
</dbReference>
<feature type="chain" id="PRO_5044780864" description="6,7-dimethyl-8-ribityllumazine synthase" evidence="8">
    <location>
        <begin position="24"/>
        <end position="250"/>
    </location>
</feature>
<evidence type="ECO:0000256" key="1">
    <source>
        <dbReference type="ARBA" id="ARBA00004917"/>
    </source>
</evidence>
<sequence length="250" mass="26257">MMLGRTLFVSALVAASSSSVANAFGPASLSASTALSSSLAPSSPTTSLQMAAESEVSFSDNLDGSTLRIGVLRTRWNEEHVTNLVNGITAAVKECKVDTESNLFIKEVPGAYELPYAAKLLAMSGTVDAIICCGVLIKGETYHFEYISEAVTKGIMDVNLSTMTPVIYGVLNCLDEEQVAKRSSDRNGGHNHGYDWGKTAVEMAIMRREALSKTGAGGGAGAKIKELEKMGFGVKGGEGAGVEKSKPGFF</sequence>
<dbReference type="InterPro" id="IPR002180">
    <property type="entry name" value="LS/RS"/>
</dbReference>
<evidence type="ECO:0000256" key="7">
    <source>
        <dbReference type="RuleBase" id="RU003795"/>
    </source>
</evidence>
<dbReference type="CDD" id="cd09209">
    <property type="entry name" value="Lumazine_synthase-I"/>
    <property type="match status" value="1"/>
</dbReference>
<evidence type="ECO:0000313" key="10">
    <source>
        <dbReference type="Proteomes" id="UP001530293"/>
    </source>
</evidence>
<gene>
    <name evidence="9" type="ORF">ACHAWU_000851</name>
</gene>
<dbReference type="Pfam" id="PF00885">
    <property type="entry name" value="DMRL_synthase"/>
    <property type="match status" value="1"/>
</dbReference>
<feature type="signal peptide" evidence="8">
    <location>
        <begin position="1"/>
        <end position="23"/>
    </location>
</feature>
<comment type="catalytic activity">
    <reaction evidence="6 7">
        <text>(2S)-2-hydroxy-3-oxobutyl phosphate + 5-amino-6-(D-ribitylamino)uracil = 6,7-dimethyl-8-(1-D-ribityl)lumazine + phosphate + 2 H2O + H(+)</text>
        <dbReference type="Rhea" id="RHEA:26152"/>
        <dbReference type="ChEBI" id="CHEBI:15377"/>
        <dbReference type="ChEBI" id="CHEBI:15378"/>
        <dbReference type="ChEBI" id="CHEBI:15934"/>
        <dbReference type="ChEBI" id="CHEBI:43474"/>
        <dbReference type="ChEBI" id="CHEBI:58201"/>
        <dbReference type="ChEBI" id="CHEBI:58830"/>
        <dbReference type="EC" id="2.5.1.78"/>
    </reaction>
</comment>
<comment type="similarity">
    <text evidence="2 7">Belongs to the DMRL synthase family.</text>
</comment>
<dbReference type="EMBL" id="JALLBG020000200">
    <property type="protein sequence ID" value="KAL3759552.1"/>
    <property type="molecule type" value="Genomic_DNA"/>
</dbReference>
<dbReference type="GO" id="GO:0009349">
    <property type="term" value="C:riboflavin synthase complex"/>
    <property type="evidence" value="ECO:0007669"/>
    <property type="project" value="UniProtKB-UniRule"/>
</dbReference>
<keyword evidence="4 7" id="KW-0686">Riboflavin biosynthesis</keyword>
<dbReference type="EC" id="2.5.1.78" evidence="3 7"/>
<evidence type="ECO:0000256" key="8">
    <source>
        <dbReference type="SAM" id="SignalP"/>
    </source>
</evidence>
<dbReference type="NCBIfam" id="TIGR00114">
    <property type="entry name" value="lumazine-synth"/>
    <property type="match status" value="1"/>
</dbReference>
<name>A0ABD3M7E8_9STRA</name>
<keyword evidence="10" id="KW-1185">Reference proteome</keyword>
<dbReference type="Proteomes" id="UP001530293">
    <property type="component" value="Unassembled WGS sequence"/>
</dbReference>
<dbReference type="HAMAP" id="MF_00178">
    <property type="entry name" value="Lumazine_synth"/>
    <property type="match status" value="1"/>
</dbReference>
<evidence type="ECO:0000256" key="2">
    <source>
        <dbReference type="ARBA" id="ARBA00007424"/>
    </source>
</evidence>
<dbReference type="Gene3D" id="3.40.50.960">
    <property type="entry name" value="Lumazine/riboflavin synthase"/>
    <property type="match status" value="2"/>
</dbReference>
<keyword evidence="8" id="KW-0732">Signal</keyword>
<proteinExistence type="inferred from homology"/>
<dbReference type="AlphaFoldDB" id="A0ABD3M7E8"/>
<dbReference type="GO" id="GO:0000906">
    <property type="term" value="F:6,7-dimethyl-8-ribityllumazine synthase activity"/>
    <property type="evidence" value="ECO:0007669"/>
    <property type="project" value="UniProtKB-EC"/>
</dbReference>
<dbReference type="PANTHER" id="PTHR21058">
    <property type="entry name" value="6,7-DIMETHYL-8-RIBITYLLUMAZINE SYNTHASE DMRL SYNTHASE LUMAZINE SYNTHASE"/>
    <property type="match status" value="1"/>
</dbReference>
<comment type="pathway">
    <text evidence="1 7">Cofactor biosynthesis; riboflavin biosynthesis; riboflavin from 2-hydroxy-3-oxobutyl phosphate and 5-amino-6-(D-ribitylamino)uracil: step 1/2.</text>
</comment>
<protein>
    <recommendedName>
        <fullName evidence="3 7">6,7-dimethyl-8-ribityllumazine synthase</fullName>
        <shortName evidence="7">DMRL synthase</shortName>
        <ecNumber evidence="3 7">2.5.1.78</ecNumber>
    </recommendedName>
</protein>
<organism evidence="9 10">
    <name type="scientific">Discostella pseudostelligera</name>
    <dbReference type="NCBI Taxonomy" id="259834"/>
    <lineage>
        <taxon>Eukaryota</taxon>
        <taxon>Sar</taxon>
        <taxon>Stramenopiles</taxon>
        <taxon>Ochrophyta</taxon>
        <taxon>Bacillariophyta</taxon>
        <taxon>Coscinodiscophyceae</taxon>
        <taxon>Thalassiosirophycidae</taxon>
        <taxon>Stephanodiscales</taxon>
        <taxon>Stephanodiscaceae</taxon>
        <taxon>Discostella</taxon>
    </lineage>
</organism>
<evidence type="ECO:0000313" key="9">
    <source>
        <dbReference type="EMBL" id="KAL3759552.1"/>
    </source>
</evidence>
<dbReference type="SUPFAM" id="SSF52121">
    <property type="entry name" value="Lumazine synthase"/>
    <property type="match status" value="1"/>
</dbReference>
<evidence type="ECO:0000256" key="5">
    <source>
        <dbReference type="ARBA" id="ARBA00022679"/>
    </source>
</evidence>
<dbReference type="InterPro" id="IPR034964">
    <property type="entry name" value="LS"/>
</dbReference>
<evidence type="ECO:0000256" key="6">
    <source>
        <dbReference type="ARBA" id="ARBA00048785"/>
    </source>
</evidence>
<keyword evidence="5 7" id="KW-0808">Transferase</keyword>
<dbReference type="InterPro" id="IPR036467">
    <property type="entry name" value="LS/RS_sf"/>
</dbReference>
<reference evidence="9 10" key="1">
    <citation type="submission" date="2024-10" db="EMBL/GenBank/DDBJ databases">
        <title>Updated reference genomes for cyclostephanoid diatoms.</title>
        <authorList>
            <person name="Roberts W.R."/>
            <person name="Alverson A.J."/>
        </authorList>
    </citation>
    <scope>NUCLEOTIDE SEQUENCE [LARGE SCALE GENOMIC DNA]</scope>
    <source>
        <strain evidence="9 10">AJA232-27</strain>
    </source>
</reference>
<evidence type="ECO:0000256" key="3">
    <source>
        <dbReference type="ARBA" id="ARBA00012664"/>
    </source>
</evidence>
<comment type="caution">
    <text evidence="9">The sequence shown here is derived from an EMBL/GenBank/DDBJ whole genome shotgun (WGS) entry which is preliminary data.</text>
</comment>